<gene>
    <name evidence="3" type="ORF">BHF71_00205</name>
</gene>
<reference evidence="3 4" key="1">
    <citation type="submission" date="2016-09" db="EMBL/GenBank/DDBJ databases">
        <title>Draft genome sequence for the type strain of Vulcanibacillus modesticaldus BR, a strictly anaerobic, moderately thermophilic, and nitrate-reducing bacterium from deep sea-hydrothermal vents of the Mid-Atlantic Ridge.</title>
        <authorList>
            <person name="Abin C.A."/>
            <person name="Hollibaugh J.T."/>
        </authorList>
    </citation>
    <scope>NUCLEOTIDE SEQUENCE [LARGE SCALE GENOMIC DNA]</scope>
    <source>
        <strain evidence="3 4">BR</strain>
    </source>
</reference>
<evidence type="ECO:0000259" key="2">
    <source>
        <dbReference type="Pfam" id="PF00578"/>
    </source>
</evidence>
<dbReference type="STRING" id="337097.BHF71_00205"/>
<keyword evidence="4" id="KW-1185">Reference proteome</keyword>
<dbReference type="Proteomes" id="UP000243739">
    <property type="component" value="Unassembled WGS sequence"/>
</dbReference>
<proteinExistence type="predicted"/>
<dbReference type="AlphaFoldDB" id="A0A1D2YXQ8"/>
<protein>
    <recommendedName>
        <fullName evidence="2">Alkyl hydroperoxide reductase subunit C/ Thiol specific antioxidant domain-containing protein</fullName>
    </recommendedName>
</protein>
<evidence type="ECO:0000256" key="1">
    <source>
        <dbReference type="ARBA" id="ARBA00023157"/>
    </source>
</evidence>
<dbReference type="InterPro" id="IPR036249">
    <property type="entry name" value="Thioredoxin-like_sf"/>
</dbReference>
<feature type="domain" description="Alkyl hydroperoxide reductase subunit C/ Thiol specific antioxidant" evidence="2">
    <location>
        <begin position="52"/>
        <end position="83"/>
    </location>
</feature>
<comment type="caution">
    <text evidence="3">The sequence shown here is derived from an EMBL/GenBank/DDBJ whole genome shotgun (WGS) entry which is preliminary data.</text>
</comment>
<dbReference type="RefSeq" id="WP_069655679.1">
    <property type="nucleotide sequence ID" value="NZ_MIJF01000001.1"/>
</dbReference>
<accession>A0A1D2YXQ8</accession>
<dbReference type="Gene3D" id="3.40.30.10">
    <property type="entry name" value="Glutaredoxin"/>
    <property type="match status" value="1"/>
</dbReference>
<dbReference type="InterPro" id="IPR000866">
    <property type="entry name" value="AhpC/TSA"/>
</dbReference>
<organism evidence="3 4">
    <name type="scientific">Vulcanibacillus modesticaldus</name>
    <dbReference type="NCBI Taxonomy" id="337097"/>
    <lineage>
        <taxon>Bacteria</taxon>
        <taxon>Bacillati</taxon>
        <taxon>Bacillota</taxon>
        <taxon>Bacilli</taxon>
        <taxon>Bacillales</taxon>
        <taxon>Bacillaceae</taxon>
        <taxon>Vulcanibacillus</taxon>
    </lineage>
</organism>
<name>A0A1D2YXQ8_9BACI</name>
<dbReference type="GO" id="GO:0016491">
    <property type="term" value="F:oxidoreductase activity"/>
    <property type="evidence" value="ECO:0007669"/>
    <property type="project" value="InterPro"/>
</dbReference>
<dbReference type="GO" id="GO:0016209">
    <property type="term" value="F:antioxidant activity"/>
    <property type="evidence" value="ECO:0007669"/>
    <property type="project" value="InterPro"/>
</dbReference>
<evidence type="ECO:0000313" key="3">
    <source>
        <dbReference type="EMBL" id="OEG00366.1"/>
    </source>
</evidence>
<dbReference type="EMBL" id="MIJF01000001">
    <property type="protein sequence ID" value="OEG00366.1"/>
    <property type="molecule type" value="Genomic_DNA"/>
</dbReference>
<dbReference type="Pfam" id="PF00578">
    <property type="entry name" value="AhpC-TSA"/>
    <property type="match status" value="1"/>
</dbReference>
<evidence type="ECO:0000313" key="4">
    <source>
        <dbReference type="Proteomes" id="UP000243739"/>
    </source>
</evidence>
<keyword evidence="1" id="KW-1015">Disulfide bond</keyword>
<sequence>MHKRPPNTFKSLLKLLFNFKFYKDIKKVIKETKDYKSSPDVHIDDFEEFLPVGSTAPDFELSTLEGDKFRLSDLRGQYVLLEFGAYT</sequence>
<dbReference type="SUPFAM" id="SSF52833">
    <property type="entry name" value="Thioredoxin-like"/>
    <property type="match status" value="1"/>
</dbReference>